<sequence>MPALIPPSVGALFPENNQISIKEQPRRGFWTGLCASGSGLWTNSMMQWVLQRLNLCPDTPLGQAQGWYMDPQHRPTEVGRSLTGGRQAVGTAMELNPTNHWHLSSSFS</sequence>
<protein>
    <submittedName>
        <fullName evidence="1">Uncharacterized protein</fullName>
    </submittedName>
</protein>
<keyword evidence="2" id="KW-1185">Reference proteome</keyword>
<proteinExistence type="predicted"/>
<gene>
    <name evidence="1" type="ORF">FA13DRAFT_1727243</name>
</gene>
<accession>A0A4Y7TRS4</accession>
<dbReference type="EMBL" id="QPFP01000005">
    <property type="protein sequence ID" value="TEB36866.1"/>
    <property type="molecule type" value="Genomic_DNA"/>
</dbReference>
<evidence type="ECO:0000313" key="2">
    <source>
        <dbReference type="Proteomes" id="UP000298030"/>
    </source>
</evidence>
<organism evidence="1 2">
    <name type="scientific">Coprinellus micaceus</name>
    <name type="common">Glistening ink-cap mushroom</name>
    <name type="synonym">Coprinus micaceus</name>
    <dbReference type="NCBI Taxonomy" id="71717"/>
    <lineage>
        <taxon>Eukaryota</taxon>
        <taxon>Fungi</taxon>
        <taxon>Dikarya</taxon>
        <taxon>Basidiomycota</taxon>
        <taxon>Agaricomycotina</taxon>
        <taxon>Agaricomycetes</taxon>
        <taxon>Agaricomycetidae</taxon>
        <taxon>Agaricales</taxon>
        <taxon>Agaricineae</taxon>
        <taxon>Psathyrellaceae</taxon>
        <taxon>Coprinellus</taxon>
    </lineage>
</organism>
<reference evidence="1 2" key="1">
    <citation type="journal article" date="2019" name="Nat. Ecol. Evol.">
        <title>Megaphylogeny resolves global patterns of mushroom evolution.</title>
        <authorList>
            <person name="Varga T."/>
            <person name="Krizsan K."/>
            <person name="Foldi C."/>
            <person name="Dima B."/>
            <person name="Sanchez-Garcia M."/>
            <person name="Sanchez-Ramirez S."/>
            <person name="Szollosi G.J."/>
            <person name="Szarkandi J.G."/>
            <person name="Papp V."/>
            <person name="Albert L."/>
            <person name="Andreopoulos W."/>
            <person name="Angelini C."/>
            <person name="Antonin V."/>
            <person name="Barry K.W."/>
            <person name="Bougher N.L."/>
            <person name="Buchanan P."/>
            <person name="Buyck B."/>
            <person name="Bense V."/>
            <person name="Catcheside P."/>
            <person name="Chovatia M."/>
            <person name="Cooper J."/>
            <person name="Damon W."/>
            <person name="Desjardin D."/>
            <person name="Finy P."/>
            <person name="Geml J."/>
            <person name="Haridas S."/>
            <person name="Hughes K."/>
            <person name="Justo A."/>
            <person name="Karasinski D."/>
            <person name="Kautmanova I."/>
            <person name="Kiss B."/>
            <person name="Kocsube S."/>
            <person name="Kotiranta H."/>
            <person name="LaButti K.M."/>
            <person name="Lechner B.E."/>
            <person name="Liimatainen K."/>
            <person name="Lipzen A."/>
            <person name="Lukacs Z."/>
            <person name="Mihaltcheva S."/>
            <person name="Morgado L.N."/>
            <person name="Niskanen T."/>
            <person name="Noordeloos M.E."/>
            <person name="Ohm R.A."/>
            <person name="Ortiz-Santana B."/>
            <person name="Ovrebo C."/>
            <person name="Racz N."/>
            <person name="Riley R."/>
            <person name="Savchenko A."/>
            <person name="Shiryaev A."/>
            <person name="Soop K."/>
            <person name="Spirin V."/>
            <person name="Szebenyi C."/>
            <person name="Tomsovsky M."/>
            <person name="Tulloss R.E."/>
            <person name="Uehling J."/>
            <person name="Grigoriev I.V."/>
            <person name="Vagvolgyi C."/>
            <person name="Papp T."/>
            <person name="Martin F.M."/>
            <person name="Miettinen O."/>
            <person name="Hibbett D.S."/>
            <person name="Nagy L.G."/>
        </authorList>
    </citation>
    <scope>NUCLEOTIDE SEQUENCE [LARGE SCALE GENOMIC DNA]</scope>
    <source>
        <strain evidence="1 2">FP101781</strain>
    </source>
</reference>
<dbReference type="Proteomes" id="UP000298030">
    <property type="component" value="Unassembled WGS sequence"/>
</dbReference>
<evidence type="ECO:0000313" key="1">
    <source>
        <dbReference type="EMBL" id="TEB36866.1"/>
    </source>
</evidence>
<dbReference type="AlphaFoldDB" id="A0A4Y7TRS4"/>
<comment type="caution">
    <text evidence="1">The sequence shown here is derived from an EMBL/GenBank/DDBJ whole genome shotgun (WGS) entry which is preliminary data.</text>
</comment>
<name>A0A4Y7TRS4_COPMI</name>